<comment type="similarity">
    <text evidence="1 13">Belongs to the class-II aminoacyl-tRNA synthetase family.</text>
</comment>
<keyword evidence="3 13" id="KW-0820">tRNA-binding</keyword>
<dbReference type="SUPFAM" id="SSF55681">
    <property type="entry name" value="Class II aaRS and biotin synthetases"/>
    <property type="match status" value="1"/>
</dbReference>
<evidence type="ECO:0000256" key="11">
    <source>
        <dbReference type="ARBA" id="ARBA00023146"/>
    </source>
</evidence>
<dbReference type="GO" id="GO:0046872">
    <property type="term" value="F:metal ion binding"/>
    <property type="evidence" value="ECO:0007669"/>
    <property type="project" value="UniProtKB-KW"/>
</dbReference>
<evidence type="ECO:0000256" key="6">
    <source>
        <dbReference type="ARBA" id="ARBA00022741"/>
    </source>
</evidence>
<comment type="caution">
    <text evidence="16">The sequence shown here is derived from an EMBL/GenBank/DDBJ whole genome shotgun (WGS) entry which is preliminary data.</text>
</comment>
<keyword evidence="6 13" id="KW-0547">Nucleotide-binding</keyword>
<evidence type="ECO:0000313" key="17">
    <source>
        <dbReference type="Proteomes" id="UP000192611"/>
    </source>
</evidence>
<feature type="binding site" evidence="13">
    <location>
        <position position="510"/>
    </location>
    <ligand>
        <name>Zn(2+)</name>
        <dbReference type="ChEBI" id="CHEBI:29105"/>
        <note>catalytic</note>
    </ligand>
</feature>
<evidence type="ECO:0000256" key="12">
    <source>
        <dbReference type="ARBA" id="ARBA00049515"/>
    </source>
</evidence>
<feature type="binding site" evidence="13">
    <location>
        <position position="380"/>
    </location>
    <ligand>
        <name>Zn(2+)</name>
        <dbReference type="ChEBI" id="CHEBI:29105"/>
        <note>catalytic</note>
    </ligand>
</feature>
<dbReference type="GO" id="GO:0005737">
    <property type="term" value="C:cytoplasm"/>
    <property type="evidence" value="ECO:0007669"/>
    <property type="project" value="UniProtKB-SubCell"/>
</dbReference>
<dbReference type="InterPro" id="IPR004154">
    <property type="entry name" value="Anticodon-bd"/>
</dbReference>
<evidence type="ECO:0000256" key="4">
    <source>
        <dbReference type="ARBA" id="ARBA00022598"/>
    </source>
</evidence>
<evidence type="ECO:0000256" key="8">
    <source>
        <dbReference type="ARBA" id="ARBA00022840"/>
    </source>
</evidence>
<dbReference type="PANTHER" id="PTHR11451:SF44">
    <property type="entry name" value="THREONINE--TRNA LIGASE, CHLOROPLASTIC_MITOCHONDRIAL 2"/>
    <property type="match status" value="1"/>
</dbReference>
<keyword evidence="4 13" id="KW-0436">Ligase</keyword>
<dbReference type="SUPFAM" id="SSF55186">
    <property type="entry name" value="ThrRS/AlaRS common domain"/>
    <property type="match status" value="1"/>
</dbReference>
<dbReference type="Gene3D" id="3.30.980.10">
    <property type="entry name" value="Threonyl-trna Synthetase, Chain A, domain 2"/>
    <property type="match status" value="1"/>
</dbReference>
<keyword evidence="7 13" id="KW-0862">Zinc</keyword>
<dbReference type="NCBIfam" id="TIGR00418">
    <property type="entry name" value="thrS"/>
    <property type="match status" value="1"/>
</dbReference>
<gene>
    <name evidence="13" type="primary">thrS</name>
    <name evidence="16" type="ORF">B6D57_01445</name>
</gene>
<dbReference type="PROSITE" id="PS51880">
    <property type="entry name" value="TGS"/>
    <property type="match status" value="1"/>
</dbReference>
<evidence type="ECO:0000256" key="10">
    <source>
        <dbReference type="ARBA" id="ARBA00022917"/>
    </source>
</evidence>
<dbReference type="InterPro" id="IPR045864">
    <property type="entry name" value="aa-tRNA-synth_II/BPL/LPL"/>
</dbReference>
<comment type="caution">
    <text evidence="13">Lacks conserved residue(s) required for the propagation of feature annotation.</text>
</comment>
<evidence type="ECO:0000256" key="13">
    <source>
        <dbReference type="HAMAP-Rule" id="MF_00184"/>
    </source>
</evidence>
<dbReference type="FunFam" id="3.40.50.800:FF:000001">
    <property type="entry name" value="Threonine--tRNA ligase"/>
    <property type="match status" value="1"/>
</dbReference>
<dbReference type="GO" id="GO:0005524">
    <property type="term" value="F:ATP binding"/>
    <property type="evidence" value="ECO:0007669"/>
    <property type="project" value="UniProtKB-UniRule"/>
</dbReference>
<keyword evidence="10 13" id="KW-0648">Protein biosynthesis</keyword>
<dbReference type="InterPro" id="IPR033728">
    <property type="entry name" value="ThrRS_core"/>
</dbReference>
<dbReference type="CDD" id="cd00771">
    <property type="entry name" value="ThrRS_core"/>
    <property type="match status" value="1"/>
</dbReference>
<dbReference type="SMART" id="SM00863">
    <property type="entry name" value="tRNA_SAD"/>
    <property type="match status" value="1"/>
</dbReference>
<comment type="subunit">
    <text evidence="13">Homodimer.</text>
</comment>
<dbReference type="CDD" id="cd00860">
    <property type="entry name" value="ThrRS_anticodon"/>
    <property type="match status" value="1"/>
</dbReference>
<proteinExistence type="inferred from homology"/>
<dbReference type="InterPro" id="IPR036621">
    <property type="entry name" value="Anticodon-bd_dom_sf"/>
</dbReference>
<keyword evidence="11 13" id="KW-0030">Aminoacyl-tRNA synthetase</keyword>
<dbReference type="Pfam" id="PF03129">
    <property type="entry name" value="HGTP_anticodon"/>
    <property type="match status" value="1"/>
</dbReference>
<evidence type="ECO:0000256" key="3">
    <source>
        <dbReference type="ARBA" id="ARBA00022555"/>
    </source>
</evidence>
<dbReference type="EMBL" id="NATQ01000017">
    <property type="protein sequence ID" value="OQX90989.1"/>
    <property type="molecule type" value="Genomic_DNA"/>
</dbReference>
<evidence type="ECO:0000256" key="1">
    <source>
        <dbReference type="ARBA" id="ARBA00008226"/>
    </source>
</evidence>
<comment type="catalytic activity">
    <reaction evidence="12 13">
        <text>tRNA(Thr) + L-threonine + ATP = L-threonyl-tRNA(Thr) + AMP + diphosphate + H(+)</text>
        <dbReference type="Rhea" id="RHEA:24624"/>
        <dbReference type="Rhea" id="RHEA-COMP:9670"/>
        <dbReference type="Rhea" id="RHEA-COMP:9704"/>
        <dbReference type="ChEBI" id="CHEBI:15378"/>
        <dbReference type="ChEBI" id="CHEBI:30616"/>
        <dbReference type="ChEBI" id="CHEBI:33019"/>
        <dbReference type="ChEBI" id="CHEBI:57926"/>
        <dbReference type="ChEBI" id="CHEBI:78442"/>
        <dbReference type="ChEBI" id="CHEBI:78534"/>
        <dbReference type="ChEBI" id="CHEBI:456215"/>
        <dbReference type="EC" id="6.1.1.3"/>
    </reaction>
</comment>
<dbReference type="Gene3D" id="3.30.930.10">
    <property type="entry name" value="Bira Bifunctional Protein, Domain 2"/>
    <property type="match status" value="1"/>
</dbReference>
<accession>A0A1W9S2D7</accession>
<dbReference type="HAMAP" id="MF_00184">
    <property type="entry name" value="Thr_tRNA_synth"/>
    <property type="match status" value="1"/>
</dbReference>
<evidence type="ECO:0000313" key="16">
    <source>
        <dbReference type="EMBL" id="OQX90989.1"/>
    </source>
</evidence>
<evidence type="ECO:0000256" key="5">
    <source>
        <dbReference type="ARBA" id="ARBA00022723"/>
    </source>
</evidence>
<dbReference type="InterPro" id="IPR006195">
    <property type="entry name" value="aa-tRNA-synth_II"/>
</dbReference>
<dbReference type="InterPro" id="IPR018163">
    <property type="entry name" value="Thr/Ala-tRNA-synth_IIc_edit"/>
</dbReference>
<dbReference type="Gene3D" id="3.30.54.20">
    <property type="match status" value="1"/>
</dbReference>
<dbReference type="Proteomes" id="UP000192611">
    <property type="component" value="Unassembled WGS sequence"/>
</dbReference>
<evidence type="ECO:0000256" key="7">
    <source>
        <dbReference type="ARBA" id="ARBA00022833"/>
    </source>
</evidence>
<dbReference type="Pfam" id="PF07973">
    <property type="entry name" value="tRNA_SAD"/>
    <property type="match status" value="1"/>
</dbReference>
<keyword evidence="5 13" id="KW-0479">Metal-binding</keyword>
<keyword evidence="2 13" id="KW-0963">Cytoplasm</keyword>
<dbReference type="FunFam" id="3.30.930.10:FF:000002">
    <property type="entry name" value="Threonine--tRNA ligase"/>
    <property type="match status" value="1"/>
</dbReference>
<dbReference type="AlphaFoldDB" id="A0A1W9S2D7"/>
<feature type="binding site" evidence="13">
    <location>
        <position position="329"/>
    </location>
    <ligand>
        <name>Zn(2+)</name>
        <dbReference type="ChEBI" id="CHEBI:29105"/>
        <note>catalytic</note>
    </ligand>
</feature>
<comment type="subcellular location">
    <subcellularLocation>
        <location evidence="13">Cytoplasm</location>
    </subcellularLocation>
</comment>
<evidence type="ECO:0000256" key="2">
    <source>
        <dbReference type="ARBA" id="ARBA00022490"/>
    </source>
</evidence>
<organism evidence="16 17">
    <name type="scientific">Candidatus Coatesbacteria bacterium 4484_99</name>
    <dbReference type="NCBI Taxonomy" id="1970774"/>
    <lineage>
        <taxon>Bacteria</taxon>
        <taxon>Candidatus Coatesiibacteriota</taxon>
    </lineage>
</organism>
<dbReference type="PRINTS" id="PR01047">
    <property type="entry name" value="TRNASYNTHTHR"/>
</dbReference>
<sequence length="643" mass="74103">MTIIVKDIGTVDVEKGKDLLSIAYELGFKDALSALVNAQPKDLSHIPQDGDAVEFVTFKHGLGKEIYWHSTAHLMAYAVKNLHPDAILGIGPATDDGFYYDFLIDKPFSDDDLAGIEEEMRRILDEDHRFKRVELSKDEMRKLLTERGETLKVELLNDIEDEVISGYWLGEFFDLCRGPHLPSTSYIGAFKLLSVAGAYWRGDEERPMLSRIYGISFPTVEELERHLKLLEEAKRRDHRLIGRQMDLFSIEEKVGSGLVLWHPKGAVILDIIQRFWTDEHIKHGYQIVQTPHIMRDVLFKTSGHYDFYIDNMYTLNVEGTEYVLKPMNCPAHFLIYMSEIRSYRDLPIRYAEMGTVYRRERSGTLHGLLRVRGFTIDDAHIFCTPEQITEEVKKCLKFSVFFIETFGFTDYHFELSVRDPLNKDKYAGSDEEWERAEEALLKAAREVGFEPVRMEGEAVFYGPKLDLKLHDALGRIWQATTIQFDFNLPARFGAVYVDTDGERKEVVVIHRALLGSMERFMGTLIEHYGGDFPLWIAPVQARVLSVSDKFIKYARKVHDILKGDGIRSELDDRDARLQQKIRDAEIMKVPYMLIVGEKEEKEGLVSVRVRKRGNIGTVHLNEFIDNIKSEIESKSTPSMLKKE</sequence>
<dbReference type="InterPro" id="IPR002314">
    <property type="entry name" value="aa-tRNA-synt_IIb"/>
</dbReference>
<dbReference type="GO" id="GO:0000049">
    <property type="term" value="F:tRNA binding"/>
    <property type="evidence" value="ECO:0007669"/>
    <property type="project" value="UniProtKB-KW"/>
</dbReference>
<dbReference type="InterPro" id="IPR012947">
    <property type="entry name" value="tRNA_SAD"/>
</dbReference>
<dbReference type="GO" id="GO:0004829">
    <property type="term" value="F:threonine-tRNA ligase activity"/>
    <property type="evidence" value="ECO:0007669"/>
    <property type="project" value="UniProtKB-UniRule"/>
</dbReference>
<dbReference type="InterPro" id="IPR002320">
    <property type="entry name" value="Thr-tRNA-ligase_IIa"/>
</dbReference>
<dbReference type="FunFam" id="3.30.980.10:FF:000005">
    <property type="entry name" value="Threonyl-tRNA synthetase, mitochondrial"/>
    <property type="match status" value="1"/>
</dbReference>
<evidence type="ECO:0000259" key="15">
    <source>
        <dbReference type="PROSITE" id="PS51880"/>
    </source>
</evidence>
<evidence type="ECO:0000256" key="9">
    <source>
        <dbReference type="ARBA" id="ARBA00022884"/>
    </source>
</evidence>
<dbReference type="InterPro" id="IPR004095">
    <property type="entry name" value="TGS"/>
</dbReference>
<dbReference type="SUPFAM" id="SSF52954">
    <property type="entry name" value="Class II aaRS ABD-related"/>
    <property type="match status" value="1"/>
</dbReference>
<dbReference type="PANTHER" id="PTHR11451">
    <property type="entry name" value="THREONINE-TRNA LIGASE"/>
    <property type="match status" value="1"/>
</dbReference>
<comment type="cofactor">
    <cofactor evidence="13">
        <name>Zn(2+)</name>
        <dbReference type="ChEBI" id="CHEBI:29105"/>
    </cofactor>
    <text evidence="13">Binds 1 zinc ion per subunit.</text>
</comment>
<keyword evidence="8 13" id="KW-0067">ATP-binding</keyword>
<name>A0A1W9S2D7_9BACT</name>
<keyword evidence="9 13" id="KW-0694">RNA-binding</keyword>
<dbReference type="PROSITE" id="PS50862">
    <property type="entry name" value="AA_TRNA_LIGASE_II"/>
    <property type="match status" value="1"/>
</dbReference>
<reference evidence="17" key="1">
    <citation type="submission" date="2017-03" db="EMBL/GenBank/DDBJ databases">
        <title>Novel pathways for hydrocarbon cycling and metabolic interdependencies in hydrothermal sediment communities.</title>
        <authorList>
            <person name="Dombrowski N."/>
            <person name="Seitz K."/>
            <person name="Teske A."/>
            <person name="Baker B."/>
        </authorList>
    </citation>
    <scope>NUCLEOTIDE SEQUENCE [LARGE SCALE GENOMIC DNA]</scope>
</reference>
<feature type="domain" description="TGS" evidence="15">
    <location>
        <begin position="1"/>
        <end position="57"/>
    </location>
</feature>
<dbReference type="Pfam" id="PF00587">
    <property type="entry name" value="tRNA-synt_2b"/>
    <property type="match status" value="1"/>
</dbReference>
<dbReference type="EC" id="6.1.1.3" evidence="13"/>
<dbReference type="GO" id="GO:0006435">
    <property type="term" value="P:threonyl-tRNA aminoacylation"/>
    <property type="evidence" value="ECO:0007669"/>
    <property type="project" value="UniProtKB-UniRule"/>
</dbReference>
<dbReference type="InterPro" id="IPR047246">
    <property type="entry name" value="ThrRS_anticodon"/>
</dbReference>
<evidence type="ECO:0000259" key="14">
    <source>
        <dbReference type="PROSITE" id="PS50862"/>
    </source>
</evidence>
<protein>
    <recommendedName>
        <fullName evidence="13">Threonine--tRNA ligase</fullName>
        <ecNumber evidence="13">6.1.1.3</ecNumber>
    </recommendedName>
    <alternativeName>
        <fullName evidence="13">Threonyl-tRNA synthetase</fullName>
        <shortName evidence="13">ThrRS</shortName>
    </alternativeName>
</protein>
<dbReference type="Gene3D" id="3.40.50.800">
    <property type="entry name" value="Anticodon-binding domain"/>
    <property type="match status" value="1"/>
</dbReference>
<feature type="domain" description="Aminoacyl-transfer RNA synthetases class-II family profile" evidence="14">
    <location>
        <begin position="224"/>
        <end position="533"/>
    </location>
</feature>